<gene>
    <name evidence="2" type="ORF">SAMN04487967_3464</name>
</gene>
<feature type="transmembrane region" description="Helical" evidence="1">
    <location>
        <begin position="9"/>
        <end position="31"/>
    </location>
</feature>
<sequence>MNPKVHRRCYVLFGLSLLVLTVGIGYCVIVGTCLADFLVVIAGLALGWVALFYCLGSAALGE</sequence>
<organism evidence="2 3">
    <name type="scientific">Natronorubrum sediminis</name>
    <dbReference type="NCBI Taxonomy" id="640943"/>
    <lineage>
        <taxon>Archaea</taxon>
        <taxon>Methanobacteriati</taxon>
        <taxon>Methanobacteriota</taxon>
        <taxon>Stenosarchaea group</taxon>
        <taxon>Halobacteria</taxon>
        <taxon>Halobacteriales</taxon>
        <taxon>Natrialbaceae</taxon>
        <taxon>Natronorubrum</taxon>
    </lineage>
</organism>
<evidence type="ECO:0000256" key="1">
    <source>
        <dbReference type="SAM" id="Phobius"/>
    </source>
</evidence>
<dbReference type="OrthoDB" id="180272at2157"/>
<dbReference type="Proteomes" id="UP000199112">
    <property type="component" value="Unassembled WGS sequence"/>
</dbReference>
<dbReference type="RefSeq" id="WP_090508204.1">
    <property type="nucleotide sequence ID" value="NZ_FNWL01000005.1"/>
</dbReference>
<evidence type="ECO:0000313" key="2">
    <source>
        <dbReference type="EMBL" id="SEH17914.1"/>
    </source>
</evidence>
<evidence type="ECO:0000313" key="3">
    <source>
        <dbReference type="Proteomes" id="UP000199112"/>
    </source>
</evidence>
<dbReference type="EMBL" id="FNWL01000005">
    <property type="protein sequence ID" value="SEH17914.1"/>
    <property type="molecule type" value="Genomic_DNA"/>
</dbReference>
<keyword evidence="3" id="KW-1185">Reference proteome</keyword>
<dbReference type="AlphaFoldDB" id="A0A1H6G7E9"/>
<protein>
    <submittedName>
        <fullName evidence="2">Uncharacterized protein</fullName>
    </submittedName>
</protein>
<name>A0A1H6G7E9_9EURY</name>
<reference evidence="3" key="1">
    <citation type="submission" date="2016-10" db="EMBL/GenBank/DDBJ databases">
        <authorList>
            <person name="Varghese N."/>
            <person name="Submissions S."/>
        </authorList>
    </citation>
    <scope>NUCLEOTIDE SEQUENCE [LARGE SCALE GENOMIC DNA]</scope>
    <source>
        <strain evidence="3">CGMCC 1.8981</strain>
    </source>
</reference>
<feature type="transmembrane region" description="Helical" evidence="1">
    <location>
        <begin position="37"/>
        <end position="60"/>
    </location>
</feature>
<accession>A0A1H6G7E9</accession>
<keyword evidence="1" id="KW-0472">Membrane</keyword>
<proteinExistence type="predicted"/>
<keyword evidence="1" id="KW-0812">Transmembrane</keyword>
<keyword evidence="1" id="KW-1133">Transmembrane helix</keyword>